<keyword evidence="2" id="KW-1185">Reference proteome</keyword>
<proteinExistence type="predicted"/>
<accession>A0ABV9QBH2</accession>
<dbReference type="EMBL" id="JBHSHC010000153">
    <property type="protein sequence ID" value="MFC4769977.1"/>
    <property type="molecule type" value="Genomic_DNA"/>
</dbReference>
<sequence length="161" mass="18354">MEYWSANGYSRLTSGMTHDQEISDLRYYMGTKYDSQNNEGSTLISNIRPGIENYARNHGYSYAKAVEHYLPTWATVKSDLAIGPSVITFTGQTYYNKGDSNRGHTVTGIGWDEYVYNGSSSGHQYMQIHDNWSTTPELVYVAYGRNYSGLWSVKFAPYLYN</sequence>
<comment type="caution">
    <text evidence="1">The sequence shown here is derived from an EMBL/GenBank/DDBJ whole genome shotgun (WGS) entry which is preliminary data.</text>
</comment>
<evidence type="ECO:0000313" key="2">
    <source>
        <dbReference type="Proteomes" id="UP001596002"/>
    </source>
</evidence>
<protein>
    <recommendedName>
        <fullName evidence="3">Peptidase C39-like domain-containing protein</fullName>
    </recommendedName>
</protein>
<dbReference type="Proteomes" id="UP001596002">
    <property type="component" value="Unassembled WGS sequence"/>
</dbReference>
<reference evidence="2" key="1">
    <citation type="journal article" date="2019" name="Int. J. Syst. Evol. Microbiol.">
        <title>The Global Catalogue of Microorganisms (GCM) 10K type strain sequencing project: providing services to taxonomists for standard genome sequencing and annotation.</title>
        <authorList>
            <consortium name="The Broad Institute Genomics Platform"/>
            <consortium name="The Broad Institute Genome Sequencing Center for Infectious Disease"/>
            <person name="Wu L."/>
            <person name="Ma J."/>
        </authorList>
    </citation>
    <scope>NUCLEOTIDE SEQUENCE [LARGE SCALE GENOMIC DNA]</scope>
    <source>
        <strain evidence="2">WYCCWR 12678</strain>
    </source>
</reference>
<name>A0ABV9QBH2_9BACL</name>
<organism evidence="1 2">
    <name type="scientific">Effusibacillus consociatus</name>
    <dbReference type="NCBI Taxonomy" id="1117041"/>
    <lineage>
        <taxon>Bacteria</taxon>
        <taxon>Bacillati</taxon>
        <taxon>Bacillota</taxon>
        <taxon>Bacilli</taxon>
        <taxon>Bacillales</taxon>
        <taxon>Alicyclobacillaceae</taxon>
        <taxon>Effusibacillus</taxon>
    </lineage>
</organism>
<gene>
    <name evidence="1" type="ORF">ACFO8Q_22075</name>
</gene>
<evidence type="ECO:0000313" key="1">
    <source>
        <dbReference type="EMBL" id="MFC4769977.1"/>
    </source>
</evidence>
<evidence type="ECO:0008006" key="3">
    <source>
        <dbReference type="Google" id="ProtNLM"/>
    </source>
</evidence>